<proteinExistence type="predicted"/>
<reference evidence="1" key="1">
    <citation type="journal article" date="2023" name="Insect Mol. Biol.">
        <title>Genome sequencing provides insights into the evolution of gene families encoding plant cell wall-degrading enzymes in longhorned beetles.</title>
        <authorList>
            <person name="Shin N.R."/>
            <person name="Okamura Y."/>
            <person name="Kirsch R."/>
            <person name="Pauchet Y."/>
        </authorList>
    </citation>
    <scope>NUCLEOTIDE SEQUENCE</scope>
    <source>
        <strain evidence="1">AMC_N1</strain>
    </source>
</reference>
<organism evidence="1 2">
    <name type="scientific">Aromia moschata</name>
    <dbReference type="NCBI Taxonomy" id="1265417"/>
    <lineage>
        <taxon>Eukaryota</taxon>
        <taxon>Metazoa</taxon>
        <taxon>Ecdysozoa</taxon>
        <taxon>Arthropoda</taxon>
        <taxon>Hexapoda</taxon>
        <taxon>Insecta</taxon>
        <taxon>Pterygota</taxon>
        <taxon>Neoptera</taxon>
        <taxon>Endopterygota</taxon>
        <taxon>Coleoptera</taxon>
        <taxon>Polyphaga</taxon>
        <taxon>Cucujiformia</taxon>
        <taxon>Chrysomeloidea</taxon>
        <taxon>Cerambycidae</taxon>
        <taxon>Cerambycinae</taxon>
        <taxon>Callichromatini</taxon>
        <taxon>Aromia</taxon>
    </lineage>
</organism>
<evidence type="ECO:0000313" key="1">
    <source>
        <dbReference type="EMBL" id="KAJ8957952.1"/>
    </source>
</evidence>
<keyword evidence="2" id="KW-1185">Reference proteome</keyword>
<sequence>MPELTLYIGIGALFPTKGETTYLQTRLRFTSFNRPLSSFNRNLFAKFENTENAGLIIGETESLTGSVLSLDKSFDNPMYGKPSPLPRPAPAIREIMGLF</sequence>
<evidence type="ECO:0000313" key="2">
    <source>
        <dbReference type="Proteomes" id="UP001162162"/>
    </source>
</evidence>
<protein>
    <submittedName>
        <fullName evidence="1">Uncharacterized protein</fullName>
    </submittedName>
</protein>
<dbReference type="AlphaFoldDB" id="A0AAV8Z1P8"/>
<comment type="caution">
    <text evidence="1">The sequence shown here is derived from an EMBL/GenBank/DDBJ whole genome shotgun (WGS) entry which is preliminary data.</text>
</comment>
<dbReference type="EMBL" id="JAPWTK010000020">
    <property type="protein sequence ID" value="KAJ8957952.1"/>
    <property type="molecule type" value="Genomic_DNA"/>
</dbReference>
<dbReference type="Proteomes" id="UP001162162">
    <property type="component" value="Unassembled WGS sequence"/>
</dbReference>
<gene>
    <name evidence="1" type="ORF">NQ318_001951</name>
</gene>
<accession>A0AAV8Z1P8</accession>
<name>A0AAV8Z1P8_9CUCU</name>